<name>A0AAW3ANQ0_9TRYP</name>
<feature type="compositionally biased region" description="Basic residues" evidence="1">
    <location>
        <begin position="21"/>
        <end position="32"/>
    </location>
</feature>
<keyword evidence="3" id="KW-1185">Reference proteome</keyword>
<evidence type="ECO:0000313" key="3">
    <source>
        <dbReference type="Proteomes" id="UP001482455"/>
    </source>
</evidence>
<reference evidence="2 3" key="1">
    <citation type="submission" date="2024-02" db="EMBL/GenBank/DDBJ databases">
        <title>FIRST GENOME SEQUENCES OF Leishmania (Viannia) shawi, Leishmania (Viannia) lindenbergi AND Leishmania (Viannia) utingensis.</title>
        <authorList>
            <person name="Resadore F."/>
            <person name="Custodio M.G.F."/>
            <person name="Boite M.C."/>
            <person name="Cupolillo E."/>
            <person name="Ferreira G.E.M."/>
        </authorList>
    </citation>
    <scope>NUCLEOTIDE SEQUENCE [LARGE SCALE GENOMIC DNA]</scope>
    <source>
        <strain evidence="2 3">ITUB/BR/1977/M4964</strain>
    </source>
</reference>
<dbReference type="Proteomes" id="UP001482455">
    <property type="component" value="Unassembled WGS sequence"/>
</dbReference>
<organism evidence="2 3">
    <name type="scientific">Leishmania utingensis</name>
    <dbReference type="NCBI Taxonomy" id="653362"/>
    <lineage>
        <taxon>Eukaryota</taxon>
        <taxon>Discoba</taxon>
        <taxon>Euglenozoa</taxon>
        <taxon>Kinetoplastea</taxon>
        <taxon>Metakinetoplastina</taxon>
        <taxon>Trypanosomatida</taxon>
        <taxon>Trypanosomatidae</taxon>
        <taxon>Leishmaniinae</taxon>
        <taxon>Leishmania</taxon>
    </lineage>
</organism>
<feature type="region of interest" description="Disordered" evidence="1">
    <location>
        <begin position="1"/>
        <end position="41"/>
    </location>
</feature>
<protein>
    <submittedName>
        <fullName evidence="2">Uncharacterized protein</fullName>
    </submittedName>
</protein>
<evidence type="ECO:0000313" key="2">
    <source>
        <dbReference type="EMBL" id="KAL0507896.1"/>
    </source>
</evidence>
<evidence type="ECO:0000256" key="1">
    <source>
        <dbReference type="SAM" id="MobiDB-lite"/>
    </source>
</evidence>
<comment type="caution">
    <text evidence="2">The sequence shown here is derived from an EMBL/GenBank/DDBJ whole genome shotgun (WGS) entry which is preliminary data.</text>
</comment>
<dbReference type="AlphaFoldDB" id="A0AAW3ANQ0"/>
<dbReference type="EMBL" id="JBAMZL010000021">
    <property type="protein sequence ID" value="KAL0507896.1"/>
    <property type="molecule type" value="Genomic_DNA"/>
</dbReference>
<proteinExistence type="predicted"/>
<accession>A0AAW3ANQ0</accession>
<sequence length="109" mass="11786">MQPSRCGTRGPAGTSAFCGSHQRRGGWAHGKARGNSPRRQLPPFAVILNNDVRLPAQLANHRLKPTFGWPKRSCRAWHSGAAGDVAVPSRSARRVEIRTMGRCTPGSCS</sequence>
<gene>
    <name evidence="2" type="ORF">Q4I30_003086</name>
</gene>